<evidence type="ECO:0000313" key="1">
    <source>
        <dbReference type="EMBL" id="MED6169148.1"/>
    </source>
</evidence>
<name>A0ABU6VA87_9FABA</name>
<organism evidence="1 2">
    <name type="scientific">Stylosanthes scabra</name>
    <dbReference type="NCBI Taxonomy" id="79078"/>
    <lineage>
        <taxon>Eukaryota</taxon>
        <taxon>Viridiplantae</taxon>
        <taxon>Streptophyta</taxon>
        <taxon>Embryophyta</taxon>
        <taxon>Tracheophyta</taxon>
        <taxon>Spermatophyta</taxon>
        <taxon>Magnoliopsida</taxon>
        <taxon>eudicotyledons</taxon>
        <taxon>Gunneridae</taxon>
        <taxon>Pentapetalae</taxon>
        <taxon>rosids</taxon>
        <taxon>fabids</taxon>
        <taxon>Fabales</taxon>
        <taxon>Fabaceae</taxon>
        <taxon>Papilionoideae</taxon>
        <taxon>50 kb inversion clade</taxon>
        <taxon>dalbergioids sensu lato</taxon>
        <taxon>Dalbergieae</taxon>
        <taxon>Pterocarpus clade</taxon>
        <taxon>Stylosanthes</taxon>
    </lineage>
</organism>
<gene>
    <name evidence="1" type="ORF">PIB30_018675</name>
</gene>
<dbReference type="Proteomes" id="UP001341840">
    <property type="component" value="Unassembled WGS sequence"/>
</dbReference>
<dbReference type="InterPro" id="IPR035979">
    <property type="entry name" value="RBD_domain_sf"/>
</dbReference>
<sequence>MHSVLGGTIIGVGFASLASARLAIAELNGKAWGERKLAISMSRYRRHGAQVNPRTRRKEAHGRIRKMWVKVMKGDDKAKEYRDVEVKETPVMGETRDHIVEKVRRSRKVIEACVEESQRNMLERSLMGVNVDPIDFPKTLKKIKEVWEGDGEILCRDVGPTRCLLTFETTKARDEAYEKSALLEIFDELRPH</sequence>
<protein>
    <recommendedName>
        <fullName evidence="3">RRM domain-containing protein</fullName>
    </recommendedName>
</protein>
<evidence type="ECO:0008006" key="3">
    <source>
        <dbReference type="Google" id="ProtNLM"/>
    </source>
</evidence>
<dbReference type="EMBL" id="JASCZI010151091">
    <property type="protein sequence ID" value="MED6169148.1"/>
    <property type="molecule type" value="Genomic_DNA"/>
</dbReference>
<reference evidence="1 2" key="1">
    <citation type="journal article" date="2023" name="Plants (Basel)">
        <title>Bridging the Gap: Combining Genomics and Transcriptomics Approaches to Understand Stylosanthes scabra, an Orphan Legume from the Brazilian Caatinga.</title>
        <authorList>
            <person name="Ferreira-Neto J.R.C."/>
            <person name="da Silva M.D."/>
            <person name="Binneck E."/>
            <person name="de Melo N.F."/>
            <person name="da Silva R.H."/>
            <person name="de Melo A.L.T.M."/>
            <person name="Pandolfi V."/>
            <person name="Bustamante F.O."/>
            <person name="Brasileiro-Vidal A.C."/>
            <person name="Benko-Iseppon A.M."/>
        </authorList>
    </citation>
    <scope>NUCLEOTIDE SEQUENCE [LARGE SCALE GENOMIC DNA]</scope>
    <source>
        <tissue evidence="1">Leaves</tissue>
    </source>
</reference>
<keyword evidence="2" id="KW-1185">Reference proteome</keyword>
<evidence type="ECO:0000313" key="2">
    <source>
        <dbReference type="Proteomes" id="UP001341840"/>
    </source>
</evidence>
<proteinExistence type="predicted"/>
<dbReference type="SUPFAM" id="SSF54928">
    <property type="entry name" value="RNA-binding domain, RBD"/>
    <property type="match status" value="1"/>
</dbReference>
<accession>A0ABU6VA87</accession>
<comment type="caution">
    <text evidence="1">The sequence shown here is derived from an EMBL/GenBank/DDBJ whole genome shotgun (WGS) entry which is preliminary data.</text>
</comment>